<gene>
    <name evidence="1" type="ORF">AC578_3985</name>
</gene>
<reference evidence="1 2" key="1">
    <citation type="submission" date="2015-07" db="EMBL/GenBank/DDBJ databases">
        <title>Comparative genomics of the Sigatoka disease complex on banana suggests a link between parallel evolutionary changes in Pseudocercospora fijiensis and Pseudocercospora eumusae and increased virulence on the banana host.</title>
        <authorList>
            <person name="Chang T.-C."/>
            <person name="Salvucci A."/>
            <person name="Crous P.W."/>
            <person name="Stergiopoulos I."/>
        </authorList>
    </citation>
    <scope>NUCLEOTIDE SEQUENCE [LARGE SCALE GENOMIC DNA]</scope>
    <source>
        <strain evidence="1 2">CBS 114824</strain>
    </source>
</reference>
<dbReference type="OrthoDB" id="3800738at2759"/>
<protein>
    <recommendedName>
        <fullName evidence="3">F-box domain-containing protein</fullName>
    </recommendedName>
</protein>
<comment type="caution">
    <text evidence="1">The sequence shown here is derived from an EMBL/GenBank/DDBJ whole genome shotgun (WGS) entry which is preliminary data.</text>
</comment>
<evidence type="ECO:0000313" key="1">
    <source>
        <dbReference type="EMBL" id="KXT03376.1"/>
    </source>
</evidence>
<dbReference type="EMBL" id="LFZN01000031">
    <property type="protein sequence ID" value="KXT03376.1"/>
    <property type="molecule type" value="Genomic_DNA"/>
</dbReference>
<dbReference type="AlphaFoldDB" id="A0A139HLU1"/>
<keyword evidence="2" id="KW-1185">Reference proteome</keyword>
<organism evidence="1 2">
    <name type="scientific">Pseudocercospora eumusae</name>
    <dbReference type="NCBI Taxonomy" id="321146"/>
    <lineage>
        <taxon>Eukaryota</taxon>
        <taxon>Fungi</taxon>
        <taxon>Dikarya</taxon>
        <taxon>Ascomycota</taxon>
        <taxon>Pezizomycotina</taxon>
        <taxon>Dothideomycetes</taxon>
        <taxon>Dothideomycetidae</taxon>
        <taxon>Mycosphaerellales</taxon>
        <taxon>Mycosphaerellaceae</taxon>
        <taxon>Pseudocercospora</taxon>
    </lineage>
</organism>
<name>A0A139HLU1_9PEZI</name>
<accession>A0A139HLU1</accession>
<proteinExistence type="predicted"/>
<evidence type="ECO:0000313" key="2">
    <source>
        <dbReference type="Proteomes" id="UP000070133"/>
    </source>
</evidence>
<dbReference type="Proteomes" id="UP000070133">
    <property type="component" value="Unassembled WGS sequence"/>
</dbReference>
<sequence length="131" mass="15187">MANDVESAGARLTNTFELLERILLEIFPPKRTFTTKHIKTLLQCKQVSKAFRDTIANSPPLRRALFLDPPQVDADPEDFDDNPMLAGTCRVSHDIVVDVWLDPLAWRKKDKDWWRSLAIQPRYSLANNHRF</sequence>
<evidence type="ECO:0008006" key="3">
    <source>
        <dbReference type="Google" id="ProtNLM"/>
    </source>
</evidence>